<dbReference type="EMBL" id="FWFS01000007">
    <property type="protein sequence ID" value="SLN47771.1"/>
    <property type="molecule type" value="Genomic_DNA"/>
</dbReference>
<name>A0A1Y5SV67_9RHOB</name>
<keyword evidence="2" id="KW-0698">rRNA processing</keyword>
<dbReference type="CDD" id="cd02440">
    <property type="entry name" value="AdoMet_MTases"/>
    <property type="match status" value="1"/>
</dbReference>
<evidence type="ECO:0000256" key="2">
    <source>
        <dbReference type="ARBA" id="ARBA00022552"/>
    </source>
</evidence>
<evidence type="ECO:0000313" key="7">
    <source>
        <dbReference type="EMBL" id="SLN47771.1"/>
    </source>
</evidence>
<evidence type="ECO:0000256" key="3">
    <source>
        <dbReference type="ARBA" id="ARBA00022603"/>
    </source>
</evidence>
<dbReference type="PROSITE" id="PS00092">
    <property type="entry name" value="N6_MTASE"/>
    <property type="match status" value="1"/>
</dbReference>
<dbReference type="PANTHER" id="PTHR47816">
    <property type="entry name" value="RIBOSOMAL RNA SMALL SUBUNIT METHYLTRANSFERASE C"/>
    <property type="match status" value="1"/>
</dbReference>
<dbReference type="AlphaFoldDB" id="A0A1Y5SV67"/>
<keyword evidence="5" id="KW-0949">S-adenosyl-L-methionine</keyword>
<protein>
    <submittedName>
        <fullName evidence="7">Ribosomal RNA large subunit methyltransferase G</fullName>
        <ecNumber evidence="7">2.1.1.174</ecNumber>
    </submittedName>
</protein>
<evidence type="ECO:0000256" key="1">
    <source>
        <dbReference type="ARBA" id="ARBA00022490"/>
    </source>
</evidence>
<feature type="domain" description="Methyltransferase small" evidence="6">
    <location>
        <begin position="161"/>
        <end position="323"/>
    </location>
</feature>
<evidence type="ECO:0000256" key="4">
    <source>
        <dbReference type="ARBA" id="ARBA00022679"/>
    </source>
</evidence>
<dbReference type="OrthoDB" id="9816072at2"/>
<dbReference type="InterPro" id="IPR046977">
    <property type="entry name" value="RsmC/RlmG"/>
</dbReference>
<keyword evidence="3 7" id="KW-0489">Methyltransferase</keyword>
<dbReference type="EC" id="2.1.1.174" evidence="7"/>
<dbReference type="GO" id="GO:0003676">
    <property type="term" value="F:nucleic acid binding"/>
    <property type="evidence" value="ECO:0007669"/>
    <property type="project" value="InterPro"/>
</dbReference>
<dbReference type="Gene3D" id="3.40.50.150">
    <property type="entry name" value="Vaccinia Virus protein VP39"/>
    <property type="match status" value="1"/>
</dbReference>
<gene>
    <name evidence="7" type="primary">rlmG</name>
    <name evidence="7" type="ORF">AQS8620_01973</name>
</gene>
<dbReference type="Pfam" id="PF05175">
    <property type="entry name" value="MTS"/>
    <property type="match status" value="1"/>
</dbReference>
<dbReference type="Proteomes" id="UP000193862">
    <property type="component" value="Unassembled WGS sequence"/>
</dbReference>
<dbReference type="InterPro" id="IPR002052">
    <property type="entry name" value="DNA_methylase_N6_adenine_CS"/>
</dbReference>
<dbReference type="GO" id="GO:0052916">
    <property type="term" value="F:23S rRNA (guanine(1835)-N(2))-methyltransferase activity"/>
    <property type="evidence" value="ECO:0007669"/>
    <property type="project" value="UniProtKB-EC"/>
</dbReference>
<organism evidence="7 8">
    <name type="scientific">Aquimixticola soesokkakensis</name>
    <dbReference type="NCBI Taxonomy" id="1519096"/>
    <lineage>
        <taxon>Bacteria</taxon>
        <taxon>Pseudomonadati</taxon>
        <taxon>Pseudomonadota</taxon>
        <taxon>Alphaproteobacteria</taxon>
        <taxon>Rhodobacterales</taxon>
        <taxon>Paracoccaceae</taxon>
        <taxon>Aquimixticola</taxon>
    </lineage>
</organism>
<dbReference type="PANTHER" id="PTHR47816:SF4">
    <property type="entry name" value="RIBOSOMAL RNA SMALL SUBUNIT METHYLTRANSFERASE C"/>
    <property type="match status" value="1"/>
</dbReference>
<proteinExistence type="predicted"/>
<dbReference type="InterPro" id="IPR007848">
    <property type="entry name" value="Small_mtfrase_dom"/>
</dbReference>
<accession>A0A1Y5SV67</accession>
<reference evidence="7 8" key="1">
    <citation type="submission" date="2017-03" db="EMBL/GenBank/DDBJ databases">
        <authorList>
            <person name="Afonso C.L."/>
            <person name="Miller P.J."/>
            <person name="Scott M.A."/>
            <person name="Spackman E."/>
            <person name="Goraichik I."/>
            <person name="Dimitrov K.M."/>
            <person name="Suarez D.L."/>
            <person name="Swayne D.E."/>
        </authorList>
    </citation>
    <scope>NUCLEOTIDE SEQUENCE [LARGE SCALE GENOMIC DNA]</scope>
    <source>
        <strain evidence="7 8">CECT 8620</strain>
    </source>
</reference>
<dbReference type="InterPro" id="IPR029063">
    <property type="entry name" value="SAM-dependent_MTases_sf"/>
</dbReference>
<evidence type="ECO:0000256" key="5">
    <source>
        <dbReference type="ARBA" id="ARBA00022691"/>
    </source>
</evidence>
<keyword evidence="8" id="KW-1185">Reference proteome</keyword>
<evidence type="ECO:0000313" key="8">
    <source>
        <dbReference type="Proteomes" id="UP000193862"/>
    </source>
</evidence>
<keyword evidence="4 7" id="KW-0808">Transferase</keyword>
<keyword evidence="1" id="KW-0963">Cytoplasm</keyword>
<dbReference type="SUPFAM" id="SSF53335">
    <property type="entry name" value="S-adenosyl-L-methionine-dependent methyltransferases"/>
    <property type="match status" value="1"/>
</dbReference>
<evidence type="ECO:0000259" key="6">
    <source>
        <dbReference type="Pfam" id="PF05175"/>
    </source>
</evidence>
<sequence length="336" mass="35886">MCATRLSQVLDAQPAAGDTPDRCVVFRPSPDADLAGLLPERCDVVHGFIPAIAALEARGWTVTAPSGRYRTAVVFADRSKLLTRAMIHDAVACADFVVVDGQKTDGIDSLSRDLRKRLGEGAIGPILSKSHGKALGITTAQIGDALADWALPADKQVADGFVTRAGIFSADGIDVASRLLVDALPEKLAGTVGDLGAGWGYLSRHILTRAGVKTLHLVEAEQAALACARRNVTDPRAQFHWADATGWRPPEKLDAVVMNPPFHTSRAADPALGQAFIRAGAGMLKPNGQLWLVANRQLPYETTLADLFRDVREVETSKGFKVLFAARPNTRPSQTA</sequence>